<organism evidence="1">
    <name type="scientific">Ensete ventricosum</name>
    <name type="common">Abyssinian banana</name>
    <name type="synonym">Musa ensete</name>
    <dbReference type="NCBI Taxonomy" id="4639"/>
    <lineage>
        <taxon>Eukaryota</taxon>
        <taxon>Viridiplantae</taxon>
        <taxon>Streptophyta</taxon>
        <taxon>Embryophyta</taxon>
        <taxon>Tracheophyta</taxon>
        <taxon>Spermatophyta</taxon>
        <taxon>Magnoliopsida</taxon>
        <taxon>Liliopsida</taxon>
        <taxon>Zingiberales</taxon>
        <taxon>Musaceae</taxon>
        <taxon>Ensete</taxon>
    </lineage>
</organism>
<gene>
    <name evidence="1" type="ORF">BHM03_00019597</name>
</gene>
<name>A0A445MFQ6_ENSVE</name>
<dbReference type="Proteomes" id="UP000290560">
    <property type="component" value="Unassembled WGS sequence"/>
</dbReference>
<reference evidence="1" key="1">
    <citation type="journal article" date="2018" name="Data Brief">
        <title>Genome sequence data from 17 accessions of Ensete ventricosum, a staple food crop for millions in Ethiopia.</title>
        <authorList>
            <person name="Yemataw Z."/>
            <person name="Muzemil S."/>
            <person name="Ambachew D."/>
            <person name="Tripathi L."/>
            <person name="Tesfaye K."/>
            <person name="Chala A."/>
            <person name="Farbos A."/>
            <person name="O'Neill P."/>
            <person name="Moore K."/>
            <person name="Grant M."/>
            <person name="Studholme D.J."/>
        </authorList>
    </citation>
    <scope>NUCLEOTIDE SEQUENCE [LARGE SCALE GENOMIC DNA]</scope>
    <source>
        <tissue evidence="1">Leaf</tissue>
    </source>
</reference>
<sequence>MGLITHNRIYVCIGASPCPVIVDIVIIGSRYHLHAPAVSLHVNTNNHRGAGSSFSQKDALALSLPPSVPSSPLPLHRRWLPLPIGSRPYGQRRARRRRLYGLATSRRCPCGLTAGKQHLAGWPLATGDASVRRWPSYRHRARSQSPAYGLLPLPMVVVSCPLAGDRAMPGCPSSSLPSL</sequence>
<proteinExistence type="predicted"/>
<dbReference type="AlphaFoldDB" id="A0A445MFQ6"/>
<dbReference type="EMBL" id="KV875813">
    <property type="protein sequence ID" value="RZR73049.1"/>
    <property type="molecule type" value="Genomic_DNA"/>
</dbReference>
<protein>
    <submittedName>
        <fullName evidence="1">Uncharacterized protein</fullName>
    </submittedName>
</protein>
<accession>A0A445MFQ6</accession>
<evidence type="ECO:0000313" key="1">
    <source>
        <dbReference type="EMBL" id="RZR73049.1"/>
    </source>
</evidence>